<keyword evidence="3" id="KW-0378">Hydrolase</keyword>
<dbReference type="InterPro" id="IPR041147">
    <property type="entry name" value="GH38_C"/>
</dbReference>
<dbReference type="Pfam" id="PF01074">
    <property type="entry name" value="Glyco_hydro_38N"/>
    <property type="match status" value="1"/>
</dbReference>
<dbReference type="InterPro" id="IPR015341">
    <property type="entry name" value="Glyco_hydro_38_cen"/>
</dbReference>
<accession>A0ABQ3Z741</accession>
<dbReference type="Pfam" id="PF09261">
    <property type="entry name" value="Alpha-mann_mid"/>
    <property type="match status" value="1"/>
</dbReference>
<dbReference type="SUPFAM" id="SSF88713">
    <property type="entry name" value="Glycoside hydrolase/deacetylase"/>
    <property type="match status" value="1"/>
</dbReference>
<dbReference type="Gene3D" id="2.70.98.30">
    <property type="entry name" value="Golgi alpha-mannosidase II, domain 4"/>
    <property type="match status" value="2"/>
</dbReference>
<proteinExistence type="inferred from homology"/>
<comment type="similarity">
    <text evidence="1">Belongs to the glycosyl hydrolase 38 family.</text>
</comment>
<dbReference type="InterPro" id="IPR027291">
    <property type="entry name" value="Glyco_hydro_38_N_sf"/>
</dbReference>
<dbReference type="CDD" id="cd10786">
    <property type="entry name" value="GH38N_AMII_like"/>
    <property type="match status" value="1"/>
</dbReference>
<comment type="caution">
    <text evidence="6">The sequence shown here is derived from an EMBL/GenBank/DDBJ whole genome shotgun (WGS) entry which is preliminary data.</text>
</comment>
<dbReference type="Proteomes" id="UP000637628">
    <property type="component" value="Unassembled WGS sequence"/>
</dbReference>
<reference evidence="6 7" key="1">
    <citation type="submission" date="2021-01" db="EMBL/GenBank/DDBJ databases">
        <title>Whole genome shotgun sequence of Actinoplanes durhamensis NBRC 14914.</title>
        <authorList>
            <person name="Komaki H."/>
            <person name="Tamura T."/>
        </authorList>
    </citation>
    <scope>NUCLEOTIDE SEQUENCE [LARGE SCALE GENOMIC DNA]</scope>
    <source>
        <strain evidence="6 7">NBRC 14914</strain>
    </source>
</reference>
<dbReference type="RefSeq" id="WP_203733445.1">
    <property type="nucleotide sequence ID" value="NZ_BAAATX010000009.1"/>
</dbReference>
<sequence>MRITVEDTDLFIGPAAAPRQVVRVTLTATEATPPIRVRVEGPTVRTPEPTATGAFAAGEERVVEVGVQVAAPAPEGSVHRITVLAEHDGGRATVEGTLRAAETGWTMWMISHFHYDPVWWNTQRGFTELWQQLPDVPGADRLRNPSVRTAFDLVHAHLDAARMDEDYRFVLAEIDYLKPYWDVFPQDRADLRRMLREGRVELVGGMYNEPNTNLTHPESTIRNTALGVGYQRDVLGGDPQSAWMLDVFGHDPSFPGLMADAGLTSSVWARGPFHNNGIKRHTGDVTRMQFPSEFEWISPSGLGLPTAYLANHYVAGWDMERRETLAEAMDEAYAQYRDLRKVAATRNVFLPVGHDHNIPSRWCTEIHREWAKRYVWPRFVMGVPRDYFAAVRAERPVLSPQTRDMNPVYTGKDVSYIDTKQAQRAIEGVVLDAERLGTLAALLGTRYPAELLDKAWRLLAYGAHHDAVTGTESDQVYLDLLAGWREAYELAATARRRAIGALAARADTAGPGRAVLVANTLSWPRDDVARIKLDYPAPGPPAVAVTDEHGRQLPAVAEAVTRHEDGTVAAITLSVAADDVPALGYRTWHVVPADEDTPGWRSADGTVISNDAFTVEAGPAGGGALTRITDRRTGRDLLRAGGLGGEIVVQDEYAQHPRMGEGPWHLLPKGPGRGLTGHVHAEHSPAGERLVAVATIDELRIVREVILWRGADRIDFRTHVDGSIGADRLLRVRFDLDLPGTLPVSEVGFAAIGRPFGFPEADTADHPWSLDHPAHTWAGLSATVRIRAAGQRIAVGIAEVISEDDCRPLLVALVRQGVTATGSRPGGPRYGSLDADSNLPDVRVVIGADHVFAAAVLDSAGPEHRDLLARTGRVLIPARRPRADVWIPGADLRGPRDLPVLIVAADQLDALVADLDDAVIEVPEAAGDLGPAWTGYSAALVNHGTPGFVTAPDGSLYVSLMRSCTGWPSGIWIDGPQRFTPDGAGFQLQHWTHTFQYSLVAGEGDWRDAGFVRAGQERNHPLVAEPVPASGGDLPARASLASVSPDGVVLTALKPHGDRIAARLYEPHGRPVQARIRLHGGLTDPVAANVLEQPRPGPAVTSDGPDVVVDLAPAAVVTVLGRPGLPVATEGEPDVEPVQPIHTRYWMHNKGPAPLGNLPVSVHIDPATLRVTVATDTVAARGRVELDHPAGPFDYDLAPGEHRDFDLRITGREPGRHFLTARILDPYGQLLEDVAVLEPPPDLEVSLGPAEVLVPPGGTAALTLRLHNPAVDPVHGEVQLLSPYGTWADEVAVDPWIQGYRLEPGSTETLRFTVRAAPEARPGSRWWALARVVGMGRVAYTASVSLAVTQMNSASPPTGR</sequence>
<evidence type="ECO:0000256" key="1">
    <source>
        <dbReference type="ARBA" id="ARBA00009792"/>
    </source>
</evidence>
<dbReference type="Pfam" id="PF17677">
    <property type="entry name" value="Glyco_hydro38C2"/>
    <property type="match status" value="1"/>
</dbReference>
<dbReference type="EMBL" id="BOML01000057">
    <property type="protein sequence ID" value="GIE05626.1"/>
    <property type="molecule type" value="Genomic_DNA"/>
</dbReference>
<dbReference type="SUPFAM" id="SSF74650">
    <property type="entry name" value="Galactose mutarotase-like"/>
    <property type="match status" value="2"/>
</dbReference>
<evidence type="ECO:0000313" key="6">
    <source>
        <dbReference type="EMBL" id="GIE05626.1"/>
    </source>
</evidence>
<dbReference type="InterPro" id="IPR037094">
    <property type="entry name" value="Glyco_hydro_38_cen_sf"/>
</dbReference>
<organism evidence="6 7">
    <name type="scientific">Paractinoplanes durhamensis</name>
    <dbReference type="NCBI Taxonomy" id="113563"/>
    <lineage>
        <taxon>Bacteria</taxon>
        <taxon>Bacillati</taxon>
        <taxon>Actinomycetota</taxon>
        <taxon>Actinomycetes</taxon>
        <taxon>Micromonosporales</taxon>
        <taxon>Micromonosporaceae</taxon>
        <taxon>Paractinoplanes</taxon>
    </lineage>
</organism>
<dbReference type="PANTHER" id="PTHR46017">
    <property type="entry name" value="ALPHA-MANNOSIDASE 2C1"/>
    <property type="match status" value="1"/>
</dbReference>
<dbReference type="SUPFAM" id="SSF88688">
    <property type="entry name" value="Families 57/38 glycoside transferase middle domain"/>
    <property type="match status" value="1"/>
</dbReference>
<keyword evidence="2" id="KW-0479">Metal-binding</keyword>
<keyword evidence="7" id="KW-1185">Reference proteome</keyword>
<dbReference type="PANTHER" id="PTHR46017:SF1">
    <property type="entry name" value="ALPHA-MANNOSIDASE 2C1"/>
    <property type="match status" value="1"/>
</dbReference>
<name>A0ABQ3Z741_9ACTN</name>
<protein>
    <submittedName>
        <fullName evidence="6">Alpha-mannosidase</fullName>
    </submittedName>
</protein>
<evidence type="ECO:0000256" key="3">
    <source>
        <dbReference type="ARBA" id="ARBA00022801"/>
    </source>
</evidence>
<evidence type="ECO:0000259" key="5">
    <source>
        <dbReference type="SMART" id="SM00872"/>
    </source>
</evidence>
<dbReference type="SMART" id="SM00872">
    <property type="entry name" value="Alpha-mann_mid"/>
    <property type="match status" value="1"/>
</dbReference>
<evidence type="ECO:0000256" key="4">
    <source>
        <dbReference type="ARBA" id="ARBA00023295"/>
    </source>
</evidence>
<dbReference type="InterPro" id="IPR028995">
    <property type="entry name" value="Glyco_hydro_57/38_cen_sf"/>
</dbReference>
<dbReference type="Gene3D" id="1.20.1270.50">
    <property type="entry name" value="Glycoside hydrolase family 38, central domain"/>
    <property type="match status" value="1"/>
</dbReference>
<dbReference type="Gene3D" id="3.20.110.10">
    <property type="entry name" value="Glycoside hydrolase 38, N terminal domain"/>
    <property type="match status" value="1"/>
</dbReference>
<dbReference type="InterPro" id="IPR011330">
    <property type="entry name" value="Glyco_hydro/deAcase_b/a-brl"/>
</dbReference>
<gene>
    <name evidence="6" type="ORF">Adu01nite_69760</name>
</gene>
<keyword evidence="4" id="KW-0326">Glycosidase</keyword>
<dbReference type="InterPro" id="IPR011013">
    <property type="entry name" value="Gal_mutarotase_sf_dom"/>
</dbReference>
<dbReference type="InterPro" id="IPR000602">
    <property type="entry name" value="Glyco_hydro_38_N"/>
</dbReference>
<evidence type="ECO:0000313" key="7">
    <source>
        <dbReference type="Proteomes" id="UP000637628"/>
    </source>
</evidence>
<feature type="domain" description="Glycoside hydrolase family 38 central" evidence="5">
    <location>
        <begin position="414"/>
        <end position="484"/>
    </location>
</feature>
<evidence type="ECO:0000256" key="2">
    <source>
        <dbReference type="ARBA" id="ARBA00022723"/>
    </source>
</evidence>